<name>A0A067M518_BOTB1</name>
<reference evidence="3" key="1">
    <citation type="journal article" date="2014" name="Proc. Natl. Acad. Sci. U.S.A.">
        <title>Extensive sampling of basidiomycete genomes demonstrates inadequacy of the white-rot/brown-rot paradigm for wood decay fungi.</title>
        <authorList>
            <person name="Riley R."/>
            <person name="Salamov A.A."/>
            <person name="Brown D.W."/>
            <person name="Nagy L.G."/>
            <person name="Floudas D."/>
            <person name="Held B.W."/>
            <person name="Levasseur A."/>
            <person name="Lombard V."/>
            <person name="Morin E."/>
            <person name="Otillar R."/>
            <person name="Lindquist E.A."/>
            <person name="Sun H."/>
            <person name="LaButti K.M."/>
            <person name="Schmutz J."/>
            <person name="Jabbour D."/>
            <person name="Luo H."/>
            <person name="Baker S.E."/>
            <person name="Pisabarro A.G."/>
            <person name="Walton J.D."/>
            <person name="Blanchette R.A."/>
            <person name="Henrissat B."/>
            <person name="Martin F."/>
            <person name="Cullen D."/>
            <person name="Hibbett D.S."/>
            <person name="Grigoriev I.V."/>
        </authorList>
    </citation>
    <scope>NUCLEOTIDE SEQUENCE [LARGE SCALE GENOMIC DNA]</scope>
    <source>
        <strain evidence="3">FD-172 SS1</strain>
    </source>
</reference>
<dbReference type="EMBL" id="KL198074">
    <property type="protein sequence ID" value="KDQ09795.1"/>
    <property type="molecule type" value="Genomic_DNA"/>
</dbReference>
<gene>
    <name evidence="2" type="ORF">BOTBODRAFT_148028</name>
</gene>
<evidence type="ECO:0000256" key="1">
    <source>
        <dbReference type="SAM" id="MobiDB-lite"/>
    </source>
</evidence>
<evidence type="ECO:0000313" key="3">
    <source>
        <dbReference type="Proteomes" id="UP000027195"/>
    </source>
</evidence>
<organism evidence="2 3">
    <name type="scientific">Botryobasidium botryosum (strain FD-172 SS1)</name>
    <dbReference type="NCBI Taxonomy" id="930990"/>
    <lineage>
        <taxon>Eukaryota</taxon>
        <taxon>Fungi</taxon>
        <taxon>Dikarya</taxon>
        <taxon>Basidiomycota</taxon>
        <taxon>Agaricomycotina</taxon>
        <taxon>Agaricomycetes</taxon>
        <taxon>Cantharellales</taxon>
        <taxon>Botryobasidiaceae</taxon>
        <taxon>Botryobasidium</taxon>
    </lineage>
</organism>
<keyword evidence="3" id="KW-1185">Reference proteome</keyword>
<proteinExistence type="predicted"/>
<sequence>MPPIRKSHQRSLMGSKSVIAQNGHATPTPYFLPVHRRFTPGAPLCSALAPRNEHALPLSEGRARQPSSGVRAQDLDDSDNAKLRELQPHEVICHFQILEGGVPHHVTVVRVLDPWDREGSVRLKVTLVSPLVVADLDVLRTTRPLLRQHGRKEYSIMARGEALAYIETLAGTIRDPEEKDDVIHWLYHRYDIYVHGQVQRIVTQKYKKLAQTDVYAAEMENAPRTRVRVETPSRIRVWAQEEIQKVQDMSQENEFHLEMRMHGLIGQIEEECVAKLGMPVEE</sequence>
<evidence type="ECO:0000313" key="2">
    <source>
        <dbReference type="EMBL" id="KDQ09795.1"/>
    </source>
</evidence>
<feature type="region of interest" description="Disordered" evidence="1">
    <location>
        <begin position="57"/>
        <end position="76"/>
    </location>
</feature>
<protein>
    <submittedName>
        <fullName evidence="2">Uncharacterized protein</fullName>
    </submittedName>
</protein>
<dbReference type="Proteomes" id="UP000027195">
    <property type="component" value="Unassembled WGS sequence"/>
</dbReference>
<dbReference type="AlphaFoldDB" id="A0A067M518"/>
<dbReference type="HOGENOM" id="CLU_986921_0_0_1"/>
<dbReference type="InParanoid" id="A0A067M518"/>
<accession>A0A067M518</accession>